<gene>
    <name evidence="2" type="ORF">WDJ50_03385</name>
</gene>
<dbReference type="InterPro" id="IPR018725">
    <property type="entry name" value="DUF2259_secreted"/>
</dbReference>
<proteinExistence type="predicted"/>
<evidence type="ECO:0000256" key="1">
    <source>
        <dbReference type="SAM" id="SignalP"/>
    </source>
</evidence>
<dbReference type="EMBL" id="CP149782">
    <property type="protein sequence ID" value="WYF45177.1"/>
    <property type="molecule type" value="Genomic_DNA"/>
</dbReference>
<protein>
    <submittedName>
        <fullName evidence="2">DUF2259 domain-containing protein</fullName>
    </submittedName>
</protein>
<keyword evidence="1" id="KW-0732">Signal</keyword>
<feature type="chain" id="PRO_5043884808" evidence="1">
    <location>
        <begin position="25"/>
        <end position="239"/>
    </location>
</feature>
<dbReference type="RefSeq" id="WP_339096352.1">
    <property type="nucleotide sequence ID" value="NZ_CP149782.1"/>
</dbReference>
<dbReference type="Pfam" id="PF10016">
    <property type="entry name" value="DUF2259"/>
    <property type="match status" value="1"/>
</dbReference>
<dbReference type="AlphaFoldDB" id="A0AAU6Q3R6"/>
<accession>A0AAU6Q3R6</accession>
<organism evidence="2">
    <name type="scientific">Deinococcus sp. VB142</name>
    <dbReference type="NCBI Taxonomy" id="3112952"/>
    <lineage>
        <taxon>Bacteria</taxon>
        <taxon>Thermotogati</taxon>
        <taxon>Deinococcota</taxon>
        <taxon>Deinococci</taxon>
        <taxon>Deinococcales</taxon>
        <taxon>Deinococcaceae</taxon>
        <taxon>Deinococcus</taxon>
    </lineage>
</organism>
<name>A0AAU6Q3R6_9DEIO</name>
<feature type="signal peptide" evidence="1">
    <location>
        <begin position="1"/>
        <end position="24"/>
    </location>
</feature>
<reference evidence="2" key="1">
    <citation type="submission" date="2024-03" db="EMBL/GenBank/DDBJ databases">
        <title>Deinococcus weizhi sp. nov., isolated from human skin.</title>
        <authorList>
            <person name="Wei Z."/>
            <person name="Tian F."/>
            <person name="Yang C."/>
            <person name="Xin L.T."/>
            <person name="Wen Z.J."/>
            <person name="Lan K.C."/>
            <person name="Yu L."/>
            <person name="Zhe W."/>
            <person name="Dan F.D."/>
            <person name="Jun W."/>
            <person name="Rui Z."/>
            <person name="Yong X.J."/>
            <person name="Ting Y."/>
            <person name="Wei X."/>
            <person name="Xu Z.G."/>
            <person name="Xin Z."/>
            <person name="Dong F.G."/>
            <person name="Ni X.M."/>
            <person name="Zheng M.G."/>
            <person name="Chun Y."/>
            <person name="Qian W.X."/>
        </authorList>
    </citation>
    <scope>NUCLEOTIDE SEQUENCE</scope>
    <source>
        <strain evidence="2">VB142</strain>
    </source>
</reference>
<sequence length="239" mass="25699">MRDFFRRLMGGAALAGVLSGGALAGDWPEIKQVSFSADNARVLVQTAWQQDGSGFSRASLGLYDTGTGRALLRLNSFSENPEVTPAQLLGRMTQGQTQRLKQAGLLGRPANQPRFVATVPGRTLPQPQWSDAVRAGQSKTYSVFLWSRNVPIELKVQPSKVACAYAGLLPAGEKPATFTLKVNGQTIPTPQNPAVECAARYTLDRVDLSGNRVLLTVRAYAPGFEGPNAMPIFLAATLR</sequence>
<evidence type="ECO:0000313" key="2">
    <source>
        <dbReference type="EMBL" id="WYF45177.1"/>
    </source>
</evidence>